<sequence>MWSLVTTWLFVAAVTAYSDLRATPCMSDYLINKIPENRSVWSGEIQMVMECSRGYDLPLNAPPEGVFRCSPDRLPWKPSFIPDCNKEHVPRFLNLVLGLPMSVDRCEKVVSGRRSAPVSTNLGFLSNADDISSLCDDSGVLGGSCLVRNVTGFCSGPPRRASQDTDFWAQELGLGSSFLLIVLRTAYNTRVSLHKYMTAKDKVAKALRAKVGQQGGQTSDNIESLLKAECPKGSLGVERTESDKKIVCRGCSLGHRLDPRLKQCVPCPGGLYQDEPLSENCKVCPALFGMLNETLWAEIKIKVRGGVFSMTYCPSLEKREDGSVSLVMPRKKIGVLGEGNEESLSSLLEGSRTHGSGSSQLSLVSPVLVGSVVGVTLAALLTATAVTM</sequence>
<evidence type="ECO:0000313" key="2">
    <source>
        <dbReference type="Proteomes" id="UP000694888"/>
    </source>
</evidence>
<keyword evidence="2" id="KW-1185">Reference proteome</keyword>
<organism evidence="2 3">
    <name type="scientific">Aplysia californica</name>
    <name type="common">California sea hare</name>
    <dbReference type="NCBI Taxonomy" id="6500"/>
    <lineage>
        <taxon>Eukaryota</taxon>
        <taxon>Metazoa</taxon>
        <taxon>Spiralia</taxon>
        <taxon>Lophotrochozoa</taxon>
        <taxon>Mollusca</taxon>
        <taxon>Gastropoda</taxon>
        <taxon>Heterobranchia</taxon>
        <taxon>Euthyneura</taxon>
        <taxon>Tectipleura</taxon>
        <taxon>Aplysiida</taxon>
        <taxon>Aplysioidea</taxon>
        <taxon>Aplysiidae</taxon>
        <taxon>Aplysia</taxon>
    </lineage>
</organism>
<protein>
    <submittedName>
        <fullName evidence="3">Uncharacterized protein LOC101848048</fullName>
    </submittedName>
</protein>
<dbReference type="RefSeq" id="XP_012938893.1">
    <property type="nucleotide sequence ID" value="XM_013083439.1"/>
</dbReference>
<keyword evidence="1" id="KW-0732">Signal</keyword>
<proteinExistence type="predicted"/>
<dbReference type="GeneID" id="101848048"/>
<feature type="chain" id="PRO_5045349601" evidence="1">
    <location>
        <begin position="17"/>
        <end position="388"/>
    </location>
</feature>
<evidence type="ECO:0000256" key="1">
    <source>
        <dbReference type="SAM" id="SignalP"/>
    </source>
</evidence>
<evidence type="ECO:0000313" key="3">
    <source>
        <dbReference type="RefSeq" id="XP_012938893.1"/>
    </source>
</evidence>
<name>A0ABM1A1F5_APLCA</name>
<accession>A0ABM1A1F5</accession>
<feature type="signal peptide" evidence="1">
    <location>
        <begin position="1"/>
        <end position="16"/>
    </location>
</feature>
<gene>
    <name evidence="3" type="primary">LOC101848048</name>
</gene>
<reference evidence="3" key="1">
    <citation type="submission" date="2025-08" db="UniProtKB">
        <authorList>
            <consortium name="RefSeq"/>
        </authorList>
    </citation>
    <scope>IDENTIFICATION</scope>
</reference>
<dbReference type="Proteomes" id="UP000694888">
    <property type="component" value="Unplaced"/>
</dbReference>